<dbReference type="AlphaFoldDB" id="A0A1D1VT49"/>
<dbReference type="PANTHER" id="PTHR24064">
    <property type="entry name" value="SOLUTE CARRIER FAMILY 22 MEMBER"/>
    <property type="match status" value="1"/>
</dbReference>
<feature type="transmembrane region" description="Helical" evidence="5">
    <location>
        <begin position="478"/>
        <end position="499"/>
    </location>
</feature>
<feature type="transmembrane region" description="Helical" evidence="5">
    <location>
        <begin position="538"/>
        <end position="559"/>
    </location>
</feature>
<comment type="subcellular location">
    <subcellularLocation>
        <location evidence="1">Membrane</location>
        <topology evidence="1">Multi-pass membrane protein</topology>
    </subcellularLocation>
</comment>
<dbReference type="OrthoDB" id="2261376at2759"/>
<evidence type="ECO:0000313" key="7">
    <source>
        <dbReference type="EMBL" id="GAV04046.1"/>
    </source>
</evidence>
<reference evidence="7 8" key="1">
    <citation type="journal article" date="2016" name="Nat. Commun.">
        <title>Extremotolerant tardigrade genome and improved radiotolerance of human cultured cells by tardigrade-unique protein.</title>
        <authorList>
            <person name="Hashimoto T."/>
            <person name="Horikawa D.D."/>
            <person name="Saito Y."/>
            <person name="Kuwahara H."/>
            <person name="Kozuka-Hata H."/>
            <person name="Shin-I T."/>
            <person name="Minakuchi Y."/>
            <person name="Ohishi K."/>
            <person name="Motoyama A."/>
            <person name="Aizu T."/>
            <person name="Enomoto A."/>
            <person name="Kondo K."/>
            <person name="Tanaka S."/>
            <person name="Hara Y."/>
            <person name="Koshikawa S."/>
            <person name="Sagara H."/>
            <person name="Miura T."/>
            <person name="Yokobori S."/>
            <person name="Miyagawa K."/>
            <person name="Suzuki Y."/>
            <person name="Kubo T."/>
            <person name="Oyama M."/>
            <person name="Kohara Y."/>
            <person name="Fujiyama A."/>
            <person name="Arakawa K."/>
            <person name="Katayama T."/>
            <person name="Toyoda A."/>
            <person name="Kunieda T."/>
        </authorList>
    </citation>
    <scope>NUCLEOTIDE SEQUENCE [LARGE SCALE GENOMIC DNA]</scope>
    <source>
        <strain evidence="7 8">YOKOZUNA-1</strain>
    </source>
</reference>
<sequence>MTLLSSEVNEVDSLPVRELATGRKTSSSESSSNIFRQSESSYNLLLRILGAPGRYQVTLLFLLGFSIVSVAVTDYSPIFYATAPKSTVCKIPEHVAQGGLVPQCIAHFNASVPIHEDTEFVYAEMDEQYCRIAPRHGTLNDSDPQSYCQGWPCDYEVIHKFTYSREWSVIAQWNLSCEAYWLFTLSLVVYFTGALVGTLVFDLLTKRLGYKSNLWVWFLLSIFIAVAFGFEKAFWLFVLMRFLLGVFSHGIRYSCIRLMFDLLPSEQRLGVVGIASLASGFGLVVLGIQAYIVQDWRFILYILIFFGLVGMLYQWTVPESLKWLLSSSQTLQAQQVFYKILSKNRHFVPAGIEGSIASASIQLAQARHQDESWRILLREKSTARPFIAFMGMTVICNAVNYGVLLSIMHMGGSPYVNVVISGFLEIIATLGGLFLIRKMALSRILFVGVFMGGLLCLTSGLIPGGFDRSSTVEVTRTALLLLGRVGIGMCNGLLLEMFFRVVPLAVQNSAFGFISSTAMIGAIFGSIFVHMARFDHQIAFLVLGILSVCSAFFAFALPLEDFPLEKPLSQPGEFTDRDITNAFSQMEEEELVFEPAPEATRSPYIL</sequence>
<dbReference type="Pfam" id="PF07690">
    <property type="entry name" value="MFS_1"/>
    <property type="match status" value="1"/>
</dbReference>
<evidence type="ECO:0000259" key="6">
    <source>
        <dbReference type="PROSITE" id="PS50850"/>
    </source>
</evidence>
<accession>A0A1D1VT49</accession>
<name>A0A1D1VT49_RAMVA</name>
<dbReference type="InterPro" id="IPR020846">
    <property type="entry name" value="MFS_dom"/>
</dbReference>
<keyword evidence="2 5" id="KW-0812">Transmembrane</keyword>
<keyword evidence="8" id="KW-1185">Reference proteome</keyword>
<protein>
    <recommendedName>
        <fullName evidence="6">Major facilitator superfamily (MFS) profile domain-containing protein</fullName>
    </recommendedName>
</protein>
<feature type="domain" description="Major facilitator superfamily (MFS) profile" evidence="6">
    <location>
        <begin position="129"/>
        <end position="562"/>
    </location>
</feature>
<feature type="transmembrane region" description="Helical" evidence="5">
    <location>
        <begin position="386"/>
        <end position="409"/>
    </location>
</feature>
<dbReference type="GO" id="GO:0022857">
    <property type="term" value="F:transmembrane transporter activity"/>
    <property type="evidence" value="ECO:0007669"/>
    <property type="project" value="InterPro"/>
</dbReference>
<dbReference type="Proteomes" id="UP000186922">
    <property type="component" value="Unassembled WGS sequence"/>
</dbReference>
<feature type="transmembrane region" description="Helical" evidence="5">
    <location>
        <begin position="298"/>
        <end position="317"/>
    </location>
</feature>
<evidence type="ECO:0000256" key="1">
    <source>
        <dbReference type="ARBA" id="ARBA00004141"/>
    </source>
</evidence>
<feature type="transmembrane region" description="Helical" evidence="5">
    <location>
        <begin position="179"/>
        <end position="201"/>
    </location>
</feature>
<dbReference type="EMBL" id="BDGG01000010">
    <property type="protein sequence ID" value="GAV04046.1"/>
    <property type="molecule type" value="Genomic_DNA"/>
</dbReference>
<feature type="transmembrane region" description="Helical" evidence="5">
    <location>
        <begin position="236"/>
        <end position="256"/>
    </location>
</feature>
<feature type="transmembrane region" description="Helical" evidence="5">
    <location>
        <begin position="443"/>
        <end position="466"/>
    </location>
</feature>
<dbReference type="InterPro" id="IPR011701">
    <property type="entry name" value="MFS"/>
</dbReference>
<evidence type="ECO:0000256" key="2">
    <source>
        <dbReference type="ARBA" id="ARBA00022692"/>
    </source>
</evidence>
<dbReference type="GO" id="GO:0016020">
    <property type="term" value="C:membrane"/>
    <property type="evidence" value="ECO:0007669"/>
    <property type="project" value="UniProtKB-SubCell"/>
</dbReference>
<feature type="transmembrane region" description="Helical" evidence="5">
    <location>
        <begin position="213"/>
        <end position="230"/>
    </location>
</feature>
<organism evidence="7 8">
    <name type="scientific">Ramazzottius varieornatus</name>
    <name type="common">Water bear</name>
    <name type="synonym">Tardigrade</name>
    <dbReference type="NCBI Taxonomy" id="947166"/>
    <lineage>
        <taxon>Eukaryota</taxon>
        <taxon>Metazoa</taxon>
        <taxon>Ecdysozoa</taxon>
        <taxon>Tardigrada</taxon>
        <taxon>Eutardigrada</taxon>
        <taxon>Parachela</taxon>
        <taxon>Hypsibioidea</taxon>
        <taxon>Ramazzottiidae</taxon>
        <taxon>Ramazzottius</taxon>
    </lineage>
</organism>
<dbReference type="SUPFAM" id="SSF103473">
    <property type="entry name" value="MFS general substrate transporter"/>
    <property type="match status" value="1"/>
</dbReference>
<evidence type="ECO:0000256" key="5">
    <source>
        <dbReference type="SAM" id="Phobius"/>
    </source>
</evidence>
<evidence type="ECO:0000256" key="3">
    <source>
        <dbReference type="ARBA" id="ARBA00022989"/>
    </source>
</evidence>
<dbReference type="InterPro" id="IPR036259">
    <property type="entry name" value="MFS_trans_sf"/>
</dbReference>
<keyword evidence="4 5" id="KW-0472">Membrane</keyword>
<dbReference type="STRING" id="947166.A0A1D1VT49"/>
<comment type="caution">
    <text evidence="7">The sequence shown here is derived from an EMBL/GenBank/DDBJ whole genome shotgun (WGS) entry which is preliminary data.</text>
</comment>
<dbReference type="PROSITE" id="PS50850">
    <property type="entry name" value="MFS"/>
    <property type="match status" value="1"/>
</dbReference>
<feature type="transmembrane region" description="Helical" evidence="5">
    <location>
        <begin position="268"/>
        <end position="292"/>
    </location>
</feature>
<evidence type="ECO:0000256" key="4">
    <source>
        <dbReference type="ARBA" id="ARBA00023136"/>
    </source>
</evidence>
<feature type="transmembrane region" description="Helical" evidence="5">
    <location>
        <begin position="415"/>
        <end position="436"/>
    </location>
</feature>
<feature type="transmembrane region" description="Helical" evidence="5">
    <location>
        <begin position="511"/>
        <end position="532"/>
    </location>
</feature>
<proteinExistence type="predicted"/>
<dbReference type="Gene3D" id="1.20.1250.20">
    <property type="entry name" value="MFS general substrate transporter like domains"/>
    <property type="match status" value="1"/>
</dbReference>
<keyword evidence="3 5" id="KW-1133">Transmembrane helix</keyword>
<evidence type="ECO:0000313" key="8">
    <source>
        <dbReference type="Proteomes" id="UP000186922"/>
    </source>
</evidence>
<gene>
    <name evidence="7" type="primary">RvY_14386-1</name>
    <name evidence="7" type="synonym">RvY_14386.1</name>
    <name evidence="7" type="ORF">RvY_14386</name>
</gene>